<sequence>MDGTGRLISCLCSNLKQIGTFSEFSTGTRTETRYDSFDRERSRLADGICCWTYVSLSKMPRSDRKIGMDPALAGRMSLSRFGQGMEWIEGRHKEQWIGSLICHTAALNGLEPLVVHRCLPASSQTTPGSIARVGGSNGRTDGRSAVQSCLGWMVLAGLSLACVRT</sequence>
<gene>
    <name evidence="1" type="primary">A05g504700.1_BraROA</name>
    <name evidence="1" type="ORF">IGI04_019226</name>
</gene>
<accession>A0ABQ7MF78</accession>
<proteinExistence type="predicted"/>
<comment type="caution">
    <text evidence="1">The sequence shown here is derived from an EMBL/GenBank/DDBJ whole genome shotgun (WGS) entry which is preliminary data.</text>
</comment>
<evidence type="ECO:0000313" key="2">
    <source>
        <dbReference type="Proteomes" id="UP000823674"/>
    </source>
</evidence>
<keyword evidence="2" id="KW-1185">Reference proteome</keyword>
<protein>
    <submittedName>
        <fullName evidence="1">Uncharacterized protein</fullName>
    </submittedName>
</protein>
<dbReference type="EMBL" id="JADBGQ010000005">
    <property type="protein sequence ID" value="KAG5397412.1"/>
    <property type="molecule type" value="Genomic_DNA"/>
</dbReference>
<organism evidence="1 2">
    <name type="scientific">Brassica rapa subsp. trilocularis</name>
    <dbReference type="NCBI Taxonomy" id="1813537"/>
    <lineage>
        <taxon>Eukaryota</taxon>
        <taxon>Viridiplantae</taxon>
        <taxon>Streptophyta</taxon>
        <taxon>Embryophyta</taxon>
        <taxon>Tracheophyta</taxon>
        <taxon>Spermatophyta</taxon>
        <taxon>Magnoliopsida</taxon>
        <taxon>eudicotyledons</taxon>
        <taxon>Gunneridae</taxon>
        <taxon>Pentapetalae</taxon>
        <taxon>rosids</taxon>
        <taxon>malvids</taxon>
        <taxon>Brassicales</taxon>
        <taxon>Brassicaceae</taxon>
        <taxon>Brassiceae</taxon>
        <taxon>Brassica</taxon>
    </lineage>
</organism>
<name>A0ABQ7MF78_BRACM</name>
<evidence type="ECO:0000313" key="1">
    <source>
        <dbReference type="EMBL" id="KAG5397412.1"/>
    </source>
</evidence>
<dbReference type="Proteomes" id="UP000823674">
    <property type="component" value="Chromosome A05"/>
</dbReference>
<reference evidence="1 2" key="1">
    <citation type="submission" date="2021-03" db="EMBL/GenBank/DDBJ databases">
        <authorList>
            <person name="King G.J."/>
            <person name="Bancroft I."/>
            <person name="Baten A."/>
            <person name="Bloomfield J."/>
            <person name="Borpatragohain P."/>
            <person name="He Z."/>
            <person name="Irish N."/>
            <person name="Irwin J."/>
            <person name="Liu K."/>
            <person name="Mauleon R.P."/>
            <person name="Moore J."/>
            <person name="Morris R."/>
            <person name="Ostergaard L."/>
            <person name="Wang B."/>
            <person name="Wells R."/>
        </authorList>
    </citation>
    <scope>NUCLEOTIDE SEQUENCE [LARGE SCALE GENOMIC DNA]</scope>
    <source>
        <strain evidence="1">R-o-18</strain>
        <tissue evidence="1">Leaf</tissue>
    </source>
</reference>